<keyword evidence="5" id="KW-1185">Reference proteome</keyword>
<dbReference type="Proteomes" id="UP000015354">
    <property type="component" value="Unassembled WGS sequence"/>
</dbReference>
<proteinExistence type="predicted"/>
<dbReference type="PANTHER" id="PTHR47267">
    <property type="match status" value="1"/>
</dbReference>
<protein>
    <recommendedName>
        <fullName evidence="6">Haloacid dehalogenase-like hydrolase</fullName>
    </recommendedName>
</protein>
<keyword evidence="3" id="KW-0460">Magnesium</keyword>
<evidence type="ECO:0000256" key="2">
    <source>
        <dbReference type="ARBA" id="ARBA00022801"/>
    </source>
</evidence>
<comment type="caution">
    <text evidence="4">The sequence shown here is derived from an EMBL/GenBank/DDBJ whole genome shotgun (WGS) entry which is preliminary data.</text>
</comment>
<evidence type="ECO:0000313" key="5">
    <source>
        <dbReference type="Proteomes" id="UP000015354"/>
    </source>
</evidence>
<dbReference type="Gene3D" id="3.30.1240.10">
    <property type="match status" value="1"/>
</dbReference>
<dbReference type="PANTHER" id="PTHR47267:SF4">
    <property type="entry name" value="PYRIDOXAL PHOSPHATE PHOSPHATASE YIGL"/>
    <property type="match status" value="1"/>
</dbReference>
<evidence type="ECO:0000313" key="4">
    <source>
        <dbReference type="EMBL" id="EPY25004.1"/>
    </source>
</evidence>
<dbReference type="EMBL" id="ATMH01006891">
    <property type="protein sequence ID" value="EPY25004.1"/>
    <property type="molecule type" value="Genomic_DNA"/>
</dbReference>
<accession>S9U872</accession>
<dbReference type="GO" id="GO:0016787">
    <property type="term" value="F:hydrolase activity"/>
    <property type="evidence" value="ECO:0007669"/>
    <property type="project" value="UniProtKB-KW"/>
</dbReference>
<evidence type="ECO:0008006" key="6">
    <source>
        <dbReference type="Google" id="ProtNLM"/>
    </source>
</evidence>
<dbReference type="InterPro" id="IPR023214">
    <property type="entry name" value="HAD_sf"/>
</dbReference>
<comment type="cofactor">
    <cofactor evidence="1">
        <name>Mg(2+)</name>
        <dbReference type="ChEBI" id="CHEBI:18420"/>
    </cofactor>
</comment>
<sequence length="178" mass="18806">MYDPLALVRTYEAETGGAAAPDADLEARTCLSGVSKVFFGCEHPHIIQELRGVIERQFTDGGAALPLSITSSSPYVMEITAADTTKVTGLEALLPYIPVPAGVHLSLSENAIAFGDGENDVEMLRAVRQGYLMGNAREVVRTLVLGGDPTASGSPVEVIESNVNDGVAKKLTELFLSN</sequence>
<dbReference type="Gene3D" id="3.40.50.1000">
    <property type="entry name" value="HAD superfamily/HAD-like"/>
    <property type="match status" value="1"/>
</dbReference>
<dbReference type="SUPFAM" id="SSF56784">
    <property type="entry name" value="HAD-like"/>
    <property type="match status" value="1"/>
</dbReference>
<gene>
    <name evidence="4" type="ORF">STCU_06891</name>
</gene>
<dbReference type="PROSITE" id="PS01229">
    <property type="entry name" value="COF_2"/>
    <property type="match status" value="1"/>
</dbReference>
<dbReference type="AlphaFoldDB" id="S9U872"/>
<evidence type="ECO:0000256" key="1">
    <source>
        <dbReference type="ARBA" id="ARBA00001946"/>
    </source>
</evidence>
<dbReference type="OrthoDB" id="27226at2759"/>
<dbReference type="Pfam" id="PF08282">
    <property type="entry name" value="Hydrolase_3"/>
    <property type="match status" value="1"/>
</dbReference>
<organism evidence="4 5">
    <name type="scientific">Strigomonas culicis</name>
    <dbReference type="NCBI Taxonomy" id="28005"/>
    <lineage>
        <taxon>Eukaryota</taxon>
        <taxon>Discoba</taxon>
        <taxon>Euglenozoa</taxon>
        <taxon>Kinetoplastea</taxon>
        <taxon>Metakinetoplastina</taxon>
        <taxon>Trypanosomatida</taxon>
        <taxon>Trypanosomatidae</taxon>
        <taxon>Strigomonadinae</taxon>
        <taxon>Strigomonas</taxon>
    </lineage>
</organism>
<keyword evidence="2" id="KW-0378">Hydrolase</keyword>
<evidence type="ECO:0000256" key="3">
    <source>
        <dbReference type="ARBA" id="ARBA00022842"/>
    </source>
</evidence>
<name>S9U872_9TRYP</name>
<reference evidence="4 5" key="1">
    <citation type="journal article" date="2013" name="PLoS ONE">
        <title>Predicting the Proteins of Angomonas deanei, Strigomonas culicis and Their Respective Endosymbionts Reveals New Aspects of the Trypanosomatidae Family.</title>
        <authorList>
            <person name="Motta M.C."/>
            <person name="Martins A.C."/>
            <person name="de Souza S.S."/>
            <person name="Catta-Preta C.M."/>
            <person name="Silva R."/>
            <person name="Klein C.C."/>
            <person name="de Almeida L.G."/>
            <person name="de Lima Cunha O."/>
            <person name="Ciapina L.P."/>
            <person name="Brocchi M."/>
            <person name="Colabardini A.C."/>
            <person name="de Araujo Lima B."/>
            <person name="Machado C.R."/>
            <person name="de Almeida Soares C.M."/>
            <person name="Probst C.M."/>
            <person name="de Menezes C.B."/>
            <person name="Thompson C.E."/>
            <person name="Bartholomeu D.C."/>
            <person name="Gradia D.F."/>
            <person name="Pavoni D.P."/>
            <person name="Grisard E.C."/>
            <person name="Fantinatti-Garboggini F."/>
            <person name="Marchini F.K."/>
            <person name="Rodrigues-Luiz G.F."/>
            <person name="Wagner G."/>
            <person name="Goldman G.H."/>
            <person name="Fietto J.L."/>
            <person name="Elias M.C."/>
            <person name="Goldman M.H."/>
            <person name="Sagot M.F."/>
            <person name="Pereira M."/>
            <person name="Stoco P.H."/>
            <person name="de Mendonca-Neto R.P."/>
            <person name="Teixeira S.M."/>
            <person name="Maciel T.E."/>
            <person name="de Oliveira Mendes T.A."/>
            <person name="Urmenyi T.P."/>
            <person name="de Souza W."/>
            <person name="Schenkman S."/>
            <person name="de Vasconcelos A.T."/>
        </authorList>
    </citation>
    <scope>NUCLEOTIDE SEQUENCE [LARGE SCALE GENOMIC DNA]</scope>
</reference>
<dbReference type="InterPro" id="IPR036412">
    <property type="entry name" value="HAD-like_sf"/>
</dbReference>